<evidence type="ECO:0000313" key="3">
    <source>
        <dbReference type="EMBL" id="PKU71845.1"/>
    </source>
</evidence>
<dbReference type="Gene3D" id="1.25.40.10">
    <property type="entry name" value="Tetratricopeptide repeat domain"/>
    <property type="match status" value="1"/>
</dbReference>
<dbReference type="AlphaFoldDB" id="A0A2I0W862"/>
<reference evidence="3 4" key="2">
    <citation type="journal article" date="2017" name="Nature">
        <title>The Apostasia genome and the evolution of orchids.</title>
        <authorList>
            <person name="Zhang G.Q."/>
            <person name="Liu K.W."/>
            <person name="Li Z."/>
            <person name="Lohaus R."/>
            <person name="Hsiao Y.Y."/>
            <person name="Niu S.C."/>
            <person name="Wang J.Y."/>
            <person name="Lin Y.C."/>
            <person name="Xu Q."/>
            <person name="Chen L.J."/>
            <person name="Yoshida K."/>
            <person name="Fujiwara S."/>
            <person name="Wang Z.W."/>
            <person name="Zhang Y.Q."/>
            <person name="Mitsuda N."/>
            <person name="Wang M."/>
            <person name="Liu G.H."/>
            <person name="Pecoraro L."/>
            <person name="Huang H.X."/>
            <person name="Xiao X.J."/>
            <person name="Lin M."/>
            <person name="Wu X.Y."/>
            <person name="Wu W.L."/>
            <person name="Chen Y.Y."/>
            <person name="Chang S.B."/>
            <person name="Sakamoto S."/>
            <person name="Ohme-Takagi M."/>
            <person name="Yagi M."/>
            <person name="Zeng S.J."/>
            <person name="Shen C.Y."/>
            <person name="Yeh C.M."/>
            <person name="Luo Y.B."/>
            <person name="Tsai W.C."/>
            <person name="Van de Peer Y."/>
            <person name="Liu Z.J."/>
        </authorList>
    </citation>
    <scope>NUCLEOTIDE SEQUENCE [LARGE SCALE GENOMIC DNA]</scope>
    <source>
        <tissue evidence="3">The whole plant</tissue>
    </source>
</reference>
<dbReference type="InterPro" id="IPR002885">
    <property type="entry name" value="PPR_rpt"/>
</dbReference>
<name>A0A2I0W862_9ASPA</name>
<feature type="repeat" description="PPR" evidence="2">
    <location>
        <begin position="222"/>
        <end position="256"/>
    </location>
</feature>
<keyword evidence="4" id="KW-1185">Reference proteome</keyword>
<dbReference type="Pfam" id="PF13041">
    <property type="entry name" value="PPR_2"/>
    <property type="match status" value="1"/>
</dbReference>
<evidence type="ECO:0000256" key="2">
    <source>
        <dbReference type="PROSITE-ProRule" id="PRU00708"/>
    </source>
</evidence>
<evidence type="ECO:0000313" key="4">
    <source>
        <dbReference type="Proteomes" id="UP000233837"/>
    </source>
</evidence>
<organism evidence="3 4">
    <name type="scientific">Dendrobium catenatum</name>
    <dbReference type="NCBI Taxonomy" id="906689"/>
    <lineage>
        <taxon>Eukaryota</taxon>
        <taxon>Viridiplantae</taxon>
        <taxon>Streptophyta</taxon>
        <taxon>Embryophyta</taxon>
        <taxon>Tracheophyta</taxon>
        <taxon>Spermatophyta</taxon>
        <taxon>Magnoliopsida</taxon>
        <taxon>Liliopsida</taxon>
        <taxon>Asparagales</taxon>
        <taxon>Orchidaceae</taxon>
        <taxon>Epidendroideae</taxon>
        <taxon>Malaxideae</taxon>
        <taxon>Dendrobiinae</taxon>
        <taxon>Dendrobium</taxon>
    </lineage>
</organism>
<dbReference type="NCBIfam" id="TIGR00756">
    <property type="entry name" value="PPR"/>
    <property type="match status" value="1"/>
</dbReference>
<keyword evidence="1" id="KW-0677">Repeat</keyword>
<dbReference type="GO" id="GO:0031425">
    <property type="term" value="P:chloroplast RNA processing"/>
    <property type="evidence" value="ECO:0007669"/>
    <property type="project" value="TreeGrafter"/>
</dbReference>
<evidence type="ECO:0000256" key="1">
    <source>
        <dbReference type="ARBA" id="ARBA00022737"/>
    </source>
</evidence>
<dbReference type="PANTHER" id="PTHR47928">
    <property type="entry name" value="REPEAT-CONTAINING PROTEIN, PUTATIVE-RELATED"/>
    <property type="match status" value="1"/>
</dbReference>
<gene>
    <name evidence="3" type="primary">PCMP-H33</name>
    <name evidence="3" type="ORF">MA16_Dca016298</name>
</gene>
<accession>A0A2I0W862</accession>
<proteinExistence type="predicted"/>
<dbReference type="InterPro" id="IPR011990">
    <property type="entry name" value="TPR-like_helical_dom_sf"/>
</dbReference>
<dbReference type="EMBL" id="KZ502856">
    <property type="protein sequence ID" value="PKU71845.1"/>
    <property type="molecule type" value="Genomic_DNA"/>
</dbReference>
<protein>
    <submittedName>
        <fullName evidence="3">Pentatricopeptide repeat-containing protein</fullName>
    </submittedName>
</protein>
<dbReference type="PANTHER" id="PTHR47928:SF186">
    <property type="entry name" value="DYW DOMAIN-CONTAINING PROTEIN"/>
    <property type="match status" value="1"/>
</dbReference>
<dbReference type="PROSITE" id="PS51375">
    <property type="entry name" value="PPR"/>
    <property type="match status" value="1"/>
</dbReference>
<dbReference type="InterPro" id="IPR050421">
    <property type="entry name" value="PPR"/>
</dbReference>
<reference evidence="3 4" key="1">
    <citation type="journal article" date="2016" name="Sci. Rep.">
        <title>The Dendrobium catenatum Lindl. genome sequence provides insights into polysaccharide synthase, floral development and adaptive evolution.</title>
        <authorList>
            <person name="Zhang G.Q."/>
            <person name="Xu Q."/>
            <person name="Bian C."/>
            <person name="Tsai W.C."/>
            <person name="Yeh C.M."/>
            <person name="Liu K.W."/>
            <person name="Yoshida K."/>
            <person name="Zhang L.S."/>
            <person name="Chang S.B."/>
            <person name="Chen F."/>
            <person name="Shi Y."/>
            <person name="Su Y.Y."/>
            <person name="Zhang Y.Q."/>
            <person name="Chen L.J."/>
            <person name="Yin Y."/>
            <person name="Lin M."/>
            <person name="Huang H."/>
            <person name="Deng H."/>
            <person name="Wang Z.W."/>
            <person name="Zhu S.L."/>
            <person name="Zhao X."/>
            <person name="Deng C."/>
            <person name="Niu S.C."/>
            <person name="Huang J."/>
            <person name="Wang M."/>
            <person name="Liu G.H."/>
            <person name="Yang H.J."/>
            <person name="Xiao X.J."/>
            <person name="Hsiao Y.Y."/>
            <person name="Wu W.L."/>
            <person name="Chen Y.Y."/>
            <person name="Mitsuda N."/>
            <person name="Ohme-Takagi M."/>
            <person name="Luo Y.B."/>
            <person name="Van de Peer Y."/>
            <person name="Liu Z.J."/>
        </authorList>
    </citation>
    <scope>NUCLEOTIDE SEQUENCE [LARGE SCALE GENOMIC DNA]</scope>
    <source>
        <tissue evidence="3">The whole plant</tissue>
    </source>
</reference>
<sequence>MLMKKEYEYSMNVLSFQIQTSDIIPAFPFVALFDRLLKIMLTFLSYGGQLDFYAFVKKYLDKLMVKVPLMALLVGGVNASTQYWLQGILSEDAMDYSRFGKQITKYLVGQIIIDVARCNKDLSSSVCKQYLNEVVGRRLVDRVAYGKSCEFAVALHVFDEMSYYDITIWNELQDANAESNQLTLVAALSTCSQLGAIEIDMYSKCGDLENALYMFRSVINRNIFVWSSMIAGLAMYGRGKEVLDSFKEIHEAKVKPNHVTFTNILSACSNAELMEECRMSSIQMLPLYGSAPDIEHYGCRVDILERAGRLEEAMDPRCDLLTKFKGRDLILGESKALVEKLL</sequence>
<dbReference type="Proteomes" id="UP000233837">
    <property type="component" value="Unassembled WGS sequence"/>
</dbReference>